<evidence type="ECO:0000256" key="1">
    <source>
        <dbReference type="SAM" id="SignalP"/>
    </source>
</evidence>
<dbReference type="Gene3D" id="3.30.110.170">
    <property type="entry name" value="Protein of unknown function (DUF541), domain 1"/>
    <property type="match status" value="1"/>
</dbReference>
<name>A0ABU9ICL6_9SPHN</name>
<dbReference type="PANTHER" id="PTHR34387:SF1">
    <property type="entry name" value="PERIPLASMIC IMMUNOGENIC PROTEIN"/>
    <property type="match status" value="1"/>
</dbReference>
<feature type="chain" id="PRO_5047142579" evidence="1">
    <location>
        <begin position="21"/>
        <end position="237"/>
    </location>
</feature>
<accession>A0ABU9ICL6</accession>
<dbReference type="EMBL" id="JBBYHV010000001">
    <property type="protein sequence ID" value="MEL1249940.1"/>
    <property type="molecule type" value="Genomic_DNA"/>
</dbReference>
<dbReference type="InterPro" id="IPR007497">
    <property type="entry name" value="SIMPL/DUF541"/>
</dbReference>
<dbReference type="Proteomes" id="UP001497045">
    <property type="component" value="Unassembled WGS sequence"/>
</dbReference>
<reference evidence="2 3" key="1">
    <citation type="submission" date="2024-04" db="EMBL/GenBank/DDBJ databases">
        <title>Aurantiacibacter sp. DGU6 16S ribosomal RNA gene Genome sequencing and assembly.</title>
        <authorList>
            <person name="Park S."/>
        </authorList>
    </citation>
    <scope>NUCLEOTIDE SEQUENCE [LARGE SCALE GENOMIC DNA]</scope>
    <source>
        <strain evidence="2 3">DGU6</strain>
    </source>
</reference>
<protein>
    <submittedName>
        <fullName evidence="2">SIMPL domain-containing protein</fullName>
    </submittedName>
</protein>
<sequence length="237" mass="25817">MIRYALPLASLAIVAQPAVAAEIQITAENPVIELSVTESVTADPDVADLSAGVTTSAATAVEALRQNSEQMERLITRIEALGIDRDDIQTSGFNLTAEYDWDDTTRQQRFRGYRVANRVTVRLRDVDRTGRVLDALVEAGATDLGGISWSIDNPVPAQDQAREAAFATSRARALNYAHMSGYSEVRLLEVSEAFSQSGPPQPMFRQFASEAADSSVPVRPGRVETAVTLTVKYEMVR</sequence>
<organism evidence="2 3">
    <name type="scientific">Aurantiacibacter gilvus</name>
    <dbReference type="NCBI Taxonomy" id="3139141"/>
    <lineage>
        <taxon>Bacteria</taxon>
        <taxon>Pseudomonadati</taxon>
        <taxon>Pseudomonadota</taxon>
        <taxon>Alphaproteobacteria</taxon>
        <taxon>Sphingomonadales</taxon>
        <taxon>Erythrobacteraceae</taxon>
        <taxon>Aurantiacibacter</taxon>
    </lineage>
</organism>
<dbReference type="InterPro" id="IPR052022">
    <property type="entry name" value="26kDa_periplasmic_antigen"/>
</dbReference>
<keyword evidence="1" id="KW-0732">Signal</keyword>
<proteinExistence type="predicted"/>
<comment type="caution">
    <text evidence="2">The sequence shown here is derived from an EMBL/GenBank/DDBJ whole genome shotgun (WGS) entry which is preliminary data.</text>
</comment>
<dbReference type="Pfam" id="PF04402">
    <property type="entry name" value="SIMPL"/>
    <property type="match status" value="1"/>
</dbReference>
<dbReference type="PANTHER" id="PTHR34387">
    <property type="entry name" value="SLR1258 PROTEIN"/>
    <property type="match status" value="1"/>
</dbReference>
<gene>
    <name evidence="2" type="ORF">AAEO60_04575</name>
</gene>
<feature type="signal peptide" evidence="1">
    <location>
        <begin position="1"/>
        <end position="20"/>
    </location>
</feature>
<keyword evidence="3" id="KW-1185">Reference proteome</keyword>
<evidence type="ECO:0000313" key="3">
    <source>
        <dbReference type="Proteomes" id="UP001497045"/>
    </source>
</evidence>
<evidence type="ECO:0000313" key="2">
    <source>
        <dbReference type="EMBL" id="MEL1249940.1"/>
    </source>
</evidence>
<dbReference type="Gene3D" id="3.30.70.2970">
    <property type="entry name" value="Protein of unknown function (DUF541), domain 2"/>
    <property type="match status" value="1"/>
</dbReference>
<dbReference type="RefSeq" id="WP_341672461.1">
    <property type="nucleotide sequence ID" value="NZ_JBBYHV010000001.1"/>
</dbReference>